<reference evidence="1 2" key="1">
    <citation type="submission" date="2019-07" db="EMBL/GenBank/DDBJ databases">
        <title>WGS assembly of Gossypium mustelinum.</title>
        <authorList>
            <person name="Chen Z.J."/>
            <person name="Sreedasyam A."/>
            <person name="Ando A."/>
            <person name="Song Q."/>
            <person name="De L."/>
            <person name="Hulse-Kemp A."/>
            <person name="Ding M."/>
            <person name="Ye W."/>
            <person name="Kirkbride R."/>
            <person name="Jenkins J."/>
            <person name="Plott C."/>
            <person name="Lovell J."/>
            <person name="Lin Y.-M."/>
            <person name="Vaughn R."/>
            <person name="Liu B."/>
            <person name="Li W."/>
            <person name="Simpson S."/>
            <person name="Scheffler B."/>
            <person name="Saski C."/>
            <person name="Grover C."/>
            <person name="Hu G."/>
            <person name="Conover J."/>
            <person name="Carlson J."/>
            <person name="Shu S."/>
            <person name="Boston L."/>
            <person name="Williams M."/>
            <person name="Peterson D."/>
            <person name="Mcgee K."/>
            <person name="Jones D."/>
            <person name="Wendel J."/>
            <person name="Stelly D."/>
            <person name="Grimwood J."/>
            <person name="Schmutz J."/>
        </authorList>
    </citation>
    <scope>NUCLEOTIDE SEQUENCE [LARGE SCALE GENOMIC DNA]</scope>
    <source>
        <strain evidence="1">1408120.09</strain>
    </source>
</reference>
<proteinExistence type="predicted"/>
<organism evidence="1 2">
    <name type="scientific">Gossypium mustelinum</name>
    <name type="common">Cotton</name>
    <name type="synonym">Gossypium caicoense</name>
    <dbReference type="NCBI Taxonomy" id="34275"/>
    <lineage>
        <taxon>Eukaryota</taxon>
        <taxon>Viridiplantae</taxon>
        <taxon>Streptophyta</taxon>
        <taxon>Embryophyta</taxon>
        <taxon>Tracheophyta</taxon>
        <taxon>Spermatophyta</taxon>
        <taxon>Magnoliopsida</taxon>
        <taxon>eudicotyledons</taxon>
        <taxon>Gunneridae</taxon>
        <taxon>Pentapetalae</taxon>
        <taxon>rosids</taxon>
        <taxon>malvids</taxon>
        <taxon>Malvales</taxon>
        <taxon>Malvaceae</taxon>
        <taxon>Malvoideae</taxon>
        <taxon>Gossypium</taxon>
    </lineage>
</organism>
<evidence type="ECO:0000313" key="2">
    <source>
        <dbReference type="Proteomes" id="UP000323597"/>
    </source>
</evidence>
<dbReference type="AlphaFoldDB" id="A0A5D2UIJ3"/>
<sequence length="49" mass="5658">MFSREQPVWQKNILMGEKCQLPNFSGVIIYDSEGNVVTSSKTPRLLTWK</sequence>
<accession>A0A5D2UIJ3</accession>
<gene>
    <name evidence="1" type="ORF">E1A91_D06G136100v1</name>
</gene>
<evidence type="ECO:0000313" key="1">
    <source>
        <dbReference type="EMBL" id="TYI77341.1"/>
    </source>
</evidence>
<protein>
    <submittedName>
        <fullName evidence="1">Uncharacterized protein</fullName>
    </submittedName>
</protein>
<dbReference type="Proteomes" id="UP000323597">
    <property type="component" value="Chromosome D06"/>
</dbReference>
<name>A0A5D2UIJ3_GOSMU</name>
<dbReference type="EMBL" id="CM017654">
    <property type="protein sequence ID" value="TYI77341.1"/>
    <property type="molecule type" value="Genomic_DNA"/>
</dbReference>
<dbReference type="PANTHER" id="PTHR33237:SF4">
    <property type="entry name" value="F14O23.12"/>
    <property type="match status" value="1"/>
</dbReference>
<keyword evidence="2" id="KW-1185">Reference proteome</keyword>
<dbReference type="PANTHER" id="PTHR33237">
    <property type="entry name" value="F2P16.13 PROTEIN-RELATED"/>
    <property type="match status" value="1"/>
</dbReference>